<dbReference type="AlphaFoldDB" id="W0LFV2"/>
<gene>
    <name evidence="1" type="ORF">Z042_02370</name>
</gene>
<evidence type="ECO:0000313" key="1">
    <source>
        <dbReference type="EMBL" id="AHG22606.1"/>
    </source>
</evidence>
<reference evidence="1 2" key="1">
    <citation type="submission" date="2014-01" db="EMBL/GenBank/DDBJ databases">
        <title>Isolation of Serratia multitudinisentens RB-25 from Ex-Landfill site.</title>
        <authorList>
            <person name="Robson E.H.J."/>
        </authorList>
    </citation>
    <scope>NUCLEOTIDE SEQUENCE [LARGE SCALE GENOMIC DNA]</scope>
    <source>
        <strain evidence="1 2">RB-25</strain>
    </source>
</reference>
<dbReference type="KEGG" id="sfo:Z042_02370"/>
<evidence type="ECO:0000313" key="2">
    <source>
        <dbReference type="Proteomes" id="UP000019030"/>
    </source>
</evidence>
<dbReference type="Proteomes" id="UP000019030">
    <property type="component" value="Chromosome"/>
</dbReference>
<dbReference type="EMBL" id="CP007044">
    <property type="protein sequence ID" value="AHG22606.1"/>
    <property type="molecule type" value="Genomic_DNA"/>
</dbReference>
<organism evidence="1 2">
    <name type="scientific">Chania multitudinisentens RB-25</name>
    <dbReference type="NCBI Taxonomy" id="1441930"/>
    <lineage>
        <taxon>Bacteria</taxon>
        <taxon>Pseudomonadati</taxon>
        <taxon>Pseudomonadota</taxon>
        <taxon>Gammaproteobacteria</taxon>
        <taxon>Enterobacterales</taxon>
        <taxon>Yersiniaceae</taxon>
        <taxon>Chania</taxon>
    </lineage>
</organism>
<proteinExistence type="predicted"/>
<dbReference type="RefSeq" id="WP_024913583.1">
    <property type="nucleotide sequence ID" value="NZ_CP007044.2"/>
</dbReference>
<protein>
    <submittedName>
        <fullName evidence="1">Uncharacterized protein</fullName>
    </submittedName>
</protein>
<name>W0LFV2_9GAMM</name>
<accession>W0LFV2</accession>
<reference evidence="1 2" key="2">
    <citation type="submission" date="2015-03" db="EMBL/GenBank/DDBJ databases">
        <authorList>
            <person name="Chan K.-G."/>
        </authorList>
    </citation>
    <scope>NUCLEOTIDE SEQUENCE [LARGE SCALE GENOMIC DNA]</scope>
    <source>
        <strain evidence="1 2">RB-25</strain>
    </source>
</reference>
<sequence length="110" mass="12293">MSMVSQSKIPFLQIKLHSVPYWYSGIQHFLGASLGLESARLCILGYVIFSAIIPITSSVLTDQFAEHNPSDLTEQFRLKINKLIKCRPVFQTLIEPISPVDVAFTAVAQK</sequence>
<keyword evidence="2" id="KW-1185">Reference proteome</keyword>
<dbReference type="HOGENOM" id="CLU_2169345_0_0_6"/>